<reference evidence="1" key="2">
    <citation type="journal article" date="2015" name="Data Brief">
        <title>Shoot transcriptome of the giant reed, Arundo donax.</title>
        <authorList>
            <person name="Barrero R.A."/>
            <person name="Guerrero F.D."/>
            <person name="Moolhuijzen P."/>
            <person name="Goolsby J.A."/>
            <person name="Tidwell J."/>
            <person name="Bellgard S.E."/>
            <person name="Bellgard M.I."/>
        </authorList>
    </citation>
    <scope>NUCLEOTIDE SEQUENCE</scope>
    <source>
        <tissue evidence="1">Shoot tissue taken approximately 20 cm above the soil surface</tissue>
    </source>
</reference>
<organism evidence="1">
    <name type="scientific">Arundo donax</name>
    <name type="common">Giant reed</name>
    <name type="synonym">Donax arundinaceus</name>
    <dbReference type="NCBI Taxonomy" id="35708"/>
    <lineage>
        <taxon>Eukaryota</taxon>
        <taxon>Viridiplantae</taxon>
        <taxon>Streptophyta</taxon>
        <taxon>Embryophyta</taxon>
        <taxon>Tracheophyta</taxon>
        <taxon>Spermatophyta</taxon>
        <taxon>Magnoliopsida</taxon>
        <taxon>Liliopsida</taxon>
        <taxon>Poales</taxon>
        <taxon>Poaceae</taxon>
        <taxon>PACMAD clade</taxon>
        <taxon>Arundinoideae</taxon>
        <taxon>Arundineae</taxon>
        <taxon>Arundo</taxon>
    </lineage>
</organism>
<proteinExistence type="predicted"/>
<accession>A0A0A8YHB2</accession>
<evidence type="ECO:0000313" key="1">
    <source>
        <dbReference type="EMBL" id="JAD25331.1"/>
    </source>
</evidence>
<protein>
    <submittedName>
        <fullName evidence="1">Uncharacterized protein</fullName>
    </submittedName>
</protein>
<reference evidence="1" key="1">
    <citation type="submission" date="2014-09" db="EMBL/GenBank/DDBJ databases">
        <authorList>
            <person name="Magalhaes I.L.F."/>
            <person name="Oliveira U."/>
            <person name="Santos F.R."/>
            <person name="Vidigal T.H.D.A."/>
            <person name="Brescovit A.D."/>
            <person name="Santos A.J."/>
        </authorList>
    </citation>
    <scope>NUCLEOTIDE SEQUENCE</scope>
    <source>
        <tissue evidence="1">Shoot tissue taken approximately 20 cm above the soil surface</tissue>
    </source>
</reference>
<sequence>MPSSCSAATTDGSP</sequence>
<name>A0A0A8YHB2_ARUDO</name>
<dbReference type="EMBL" id="GBRH01272564">
    <property type="protein sequence ID" value="JAD25331.1"/>
    <property type="molecule type" value="Transcribed_RNA"/>
</dbReference>